<protein>
    <submittedName>
        <fullName evidence="2">Uncharacterized protein</fullName>
    </submittedName>
</protein>
<sequence>MRLYTDPRDKFPAKSSTRSLSVPTSSESGGGRALKTQPFSPANRSYALSGKKSYSRKSGSVFAWPRYQHRVSHDSENLSLNTTPEEMALLIQLRRAKLDMARAESDYLATLLESERGKQRSSTKSLKKVDKGRNTEIIDQEYDTCCSLAKTEQFSGHNSSDDNPFIVDGVLIDSDDEFLGNAYQKSQPTLTPLYVDPTFHQSRMARMKTRICRLFRGSAH</sequence>
<evidence type="ECO:0000313" key="2">
    <source>
        <dbReference type="EMBL" id="CRZ02022.1"/>
    </source>
</evidence>
<accession>A0A0H5QK73</accession>
<evidence type="ECO:0000256" key="1">
    <source>
        <dbReference type="SAM" id="MobiDB-lite"/>
    </source>
</evidence>
<name>A0A0H5QK73_9EUKA</name>
<feature type="compositionally biased region" description="Basic and acidic residues" evidence="1">
    <location>
        <begin position="1"/>
        <end position="12"/>
    </location>
</feature>
<organism evidence="2">
    <name type="scientific">Spongospora subterranea</name>
    <dbReference type="NCBI Taxonomy" id="70186"/>
    <lineage>
        <taxon>Eukaryota</taxon>
        <taxon>Sar</taxon>
        <taxon>Rhizaria</taxon>
        <taxon>Endomyxa</taxon>
        <taxon>Phytomyxea</taxon>
        <taxon>Plasmodiophorida</taxon>
        <taxon>Plasmodiophoridae</taxon>
        <taxon>Spongospora</taxon>
    </lineage>
</organism>
<proteinExistence type="predicted"/>
<feature type="compositionally biased region" description="Low complexity" evidence="1">
    <location>
        <begin position="15"/>
        <end position="27"/>
    </location>
</feature>
<feature type="region of interest" description="Disordered" evidence="1">
    <location>
        <begin position="1"/>
        <end position="51"/>
    </location>
</feature>
<reference evidence="2" key="1">
    <citation type="submission" date="2015-04" db="EMBL/GenBank/DDBJ databases">
        <title>The genome sequence of the plant pathogenic Rhizarian Plasmodiophora brassicae reveals insights in its biotrophic life cycle and the origin of chitin synthesis.</title>
        <authorList>
            <person name="Schwelm A."/>
            <person name="Fogelqvist J."/>
            <person name="Knaust A."/>
            <person name="Julke S."/>
            <person name="Lilja T."/>
            <person name="Dhandapani V."/>
            <person name="Bonilla-Rosso G."/>
            <person name="Karlsson M."/>
            <person name="Shevchenko A."/>
            <person name="Choi S.R."/>
            <person name="Kim H.G."/>
            <person name="Park J.Y."/>
            <person name="Lim Y.P."/>
            <person name="Ludwig-Muller J."/>
            <person name="Dixelius C."/>
        </authorList>
    </citation>
    <scope>NUCLEOTIDE SEQUENCE</scope>
    <source>
        <tissue evidence="2">Potato root galls</tissue>
    </source>
</reference>
<dbReference type="EMBL" id="HACM01001580">
    <property type="protein sequence ID" value="CRZ02022.1"/>
    <property type="molecule type" value="Transcribed_RNA"/>
</dbReference>
<dbReference type="AlphaFoldDB" id="A0A0H5QK73"/>